<dbReference type="Proteomes" id="UP000812287">
    <property type="component" value="Unassembled WGS sequence"/>
</dbReference>
<accession>A0A9P7VYH9</accession>
<sequence length="161" mass="17674">MRYNNSLKSHRAKKNGYKQPVSDSGKFQEGSHNEGLASGNLKIRLYFSLQVSSIEQGGNEELDPETGNAVKAICGYSRGHPDLETVDGTQGQDGPSESYRKEFTVSTNDSQRPSHAQSRRTFEVLRRPGLSADGANAFDGNGKKNRETPIDDSFDETCVCL</sequence>
<name>A0A9P7VYH9_9AGAR</name>
<evidence type="ECO:0000313" key="2">
    <source>
        <dbReference type="EMBL" id="KAG7449267.1"/>
    </source>
</evidence>
<organism evidence="2 3">
    <name type="scientific">Guyanagaster necrorhizus</name>
    <dbReference type="NCBI Taxonomy" id="856835"/>
    <lineage>
        <taxon>Eukaryota</taxon>
        <taxon>Fungi</taxon>
        <taxon>Dikarya</taxon>
        <taxon>Basidiomycota</taxon>
        <taxon>Agaricomycotina</taxon>
        <taxon>Agaricomycetes</taxon>
        <taxon>Agaricomycetidae</taxon>
        <taxon>Agaricales</taxon>
        <taxon>Marasmiineae</taxon>
        <taxon>Physalacriaceae</taxon>
        <taxon>Guyanagaster</taxon>
    </lineage>
</organism>
<evidence type="ECO:0000256" key="1">
    <source>
        <dbReference type="SAM" id="MobiDB-lite"/>
    </source>
</evidence>
<keyword evidence="3" id="KW-1185">Reference proteome</keyword>
<dbReference type="RefSeq" id="XP_043042767.1">
    <property type="nucleotide sequence ID" value="XM_043178963.1"/>
</dbReference>
<gene>
    <name evidence="2" type="ORF">BT62DRAFT_1073761</name>
</gene>
<dbReference type="AlphaFoldDB" id="A0A9P7VYH9"/>
<dbReference type="EMBL" id="MU250528">
    <property type="protein sequence ID" value="KAG7449267.1"/>
    <property type="molecule type" value="Genomic_DNA"/>
</dbReference>
<protein>
    <submittedName>
        <fullName evidence="2">Uncharacterized protein</fullName>
    </submittedName>
</protein>
<proteinExistence type="predicted"/>
<feature type="region of interest" description="Disordered" evidence="1">
    <location>
        <begin position="78"/>
        <end position="152"/>
    </location>
</feature>
<reference evidence="2" key="1">
    <citation type="submission" date="2020-11" db="EMBL/GenBank/DDBJ databases">
        <title>Adaptations for nitrogen fixation in a non-lichenized fungal sporocarp promotes dispersal by wood-feeding termites.</title>
        <authorList>
            <consortium name="DOE Joint Genome Institute"/>
            <person name="Koch R.A."/>
            <person name="Yoon G."/>
            <person name="Arayal U."/>
            <person name="Lail K."/>
            <person name="Amirebrahimi M."/>
            <person name="Labutti K."/>
            <person name="Lipzen A."/>
            <person name="Riley R."/>
            <person name="Barry K."/>
            <person name="Henrissat B."/>
            <person name="Grigoriev I.V."/>
            <person name="Herr J.R."/>
            <person name="Aime M.C."/>
        </authorList>
    </citation>
    <scope>NUCLEOTIDE SEQUENCE</scope>
    <source>
        <strain evidence="2">MCA 3950</strain>
    </source>
</reference>
<feature type="compositionally biased region" description="Polar residues" evidence="1">
    <location>
        <begin position="104"/>
        <end position="116"/>
    </location>
</feature>
<dbReference type="GeneID" id="66101257"/>
<feature type="region of interest" description="Disordered" evidence="1">
    <location>
        <begin position="1"/>
        <end position="35"/>
    </location>
</feature>
<evidence type="ECO:0000313" key="3">
    <source>
        <dbReference type="Proteomes" id="UP000812287"/>
    </source>
</evidence>
<comment type="caution">
    <text evidence="2">The sequence shown here is derived from an EMBL/GenBank/DDBJ whole genome shotgun (WGS) entry which is preliminary data.</text>
</comment>